<evidence type="ECO:0000256" key="5">
    <source>
        <dbReference type="ARBA" id="ARBA00022679"/>
    </source>
</evidence>
<keyword evidence="4" id="KW-0489">Methyltransferase</keyword>
<dbReference type="GO" id="GO:0032259">
    <property type="term" value="P:methylation"/>
    <property type="evidence" value="ECO:0007669"/>
    <property type="project" value="UniProtKB-KW"/>
</dbReference>
<keyword evidence="7" id="KW-0227">DNA damage</keyword>
<dbReference type="EMBL" id="VDFR01000204">
    <property type="protein sequence ID" value="TNC31462.1"/>
    <property type="molecule type" value="Genomic_DNA"/>
</dbReference>
<dbReference type="InterPro" id="IPR011257">
    <property type="entry name" value="DNA_glycosylase"/>
</dbReference>
<dbReference type="InterPro" id="IPR004026">
    <property type="entry name" value="Ada_DNA_repair_Zn-bd"/>
</dbReference>
<keyword evidence="11" id="KW-0010">Activator</keyword>
<dbReference type="PANTHER" id="PTHR43003">
    <property type="entry name" value="DNA-3-METHYLADENINE GLYCOSYLASE"/>
    <property type="match status" value="1"/>
</dbReference>
<evidence type="ECO:0000256" key="1">
    <source>
        <dbReference type="ARBA" id="ARBA00000086"/>
    </source>
</evidence>
<keyword evidence="10" id="KW-0238">DNA-binding</keyword>
<dbReference type="InterPro" id="IPR051912">
    <property type="entry name" value="Alkylbase_DNA_Glycosylase/TA"/>
</dbReference>
<dbReference type="GO" id="GO:0003700">
    <property type="term" value="F:DNA-binding transcription factor activity"/>
    <property type="evidence" value="ECO:0007669"/>
    <property type="project" value="InterPro"/>
</dbReference>
<dbReference type="FunFam" id="3.30.310.20:FF:000001">
    <property type="entry name" value="DNA-3-methyladenine glycosylase 2"/>
    <property type="match status" value="1"/>
</dbReference>
<keyword evidence="13" id="KW-0234">DNA repair</keyword>
<evidence type="ECO:0000256" key="8">
    <source>
        <dbReference type="ARBA" id="ARBA00022833"/>
    </source>
</evidence>
<dbReference type="Gene3D" id="3.40.10.10">
    <property type="entry name" value="DNA Methylphosphotriester Repair Domain"/>
    <property type="match status" value="1"/>
</dbReference>
<dbReference type="GO" id="GO:0032993">
    <property type="term" value="C:protein-DNA complex"/>
    <property type="evidence" value="ECO:0007669"/>
    <property type="project" value="TreeGrafter"/>
</dbReference>
<dbReference type="EC" id="3.2.2.21" evidence="3"/>
<comment type="cofactor">
    <cofactor evidence="2">
        <name>Zn(2+)</name>
        <dbReference type="ChEBI" id="CHEBI:29105"/>
    </cofactor>
</comment>
<dbReference type="Pfam" id="PF06029">
    <property type="entry name" value="AlkA_N"/>
    <property type="match status" value="1"/>
</dbReference>
<evidence type="ECO:0000256" key="4">
    <source>
        <dbReference type="ARBA" id="ARBA00022603"/>
    </source>
</evidence>
<dbReference type="AlphaFoldDB" id="A0A5C4MUJ5"/>
<dbReference type="InterPro" id="IPR003265">
    <property type="entry name" value="HhH-GPD_domain"/>
</dbReference>
<dbReference type="GO" id="GO:0006307">
    <property type="term" value="P:DNA alkylation repair"/>
    <property type="evidence" value="ECO:0007669"/>
    <property type="project" value="TreeGrafter"/>
</dbReference>
<keyword evidence="12" id="KW-0804">Transcription</keyword>
<proteinExistence type="predicted"/>
<evidence type="ECO:0000256" key="12">
    <source>
        <dbReference type="ARBA" id="ARBA00023163"/>
    </source>
</evidence>
<name>A0A5C4MUJ5_9ACTN</name>
<dbReference type="InterPro" id="IPR023170">
    <property type="entry name" value="HhH_base_excis_C"/>
</dbReference>
<dbReference type="RefSeq" id="WP_139105737.1">
    <property type="nucleotide sequence ID" value="NZ_VDFR01000042.1"/>
</dbReference>
<dbReference type="FunFam" id="3.40.10.10:FF:000001">
    <property type="entry name" value="DNA-3-methyladenine glycosylase 2"/>
    <property type="match status" value="1"/>
</dbReference>
<feature type="region of interest" description="Disordered" evidence="14">
    <location>
        <begin position="180"/>
        <end position="199"/>
    </location>
</feature>
<evidence type="ECO:0000313" key="17">
    <source>
        <dbReference type="EMBL" id="TNC47780.1"/>
    </source>
</evidence>
<evidence type="ECO:0000256" key="10">
    <source>
        <dbReference type="ARBA" id="ARBA00023125"/>
    </source>
</evidence>
<dbReference type="Gene3D" id="1.10.340.30">
    <property type="entry name" value="Hypothetical protein, domain 2"/>
    <property type="match status" value="1"/>
</dbReference>
<evidence type="ECO:0000313" key="18">
    <source>
        <dbReference type="Proteomes" id="UP000306740"/>
    </source>
</evidence>
<dbReference type="GO" id="GO:0032131">
    <property type="term" value="F:alkylated DNA binding"/>
    <property type="evidence" value="ECO:0007669"/>
    <property type="project" value="TreeGrafter"/>
</dbReference>
<dbReference type="PROSITE" id="PS01124">
    <property type="entry name" value="HTH_ARAC_FAMILY_2"/>
    <property type="match status" value="1"/>
</dbReference>
<evidence type="ECO:0000256" key="13">
    <source>
        <dbReference type="ARBA" id="ARBA00023204"/>
    </source>
</evidence>
<dbReference type="Gene3D" id="1.10.1670.10">
    <property type="entry name" value="Helix-hairpin-Helix base-excision DNA repair enzymes (C-terminal)"/>
    <property type="match status" value="1"/>
</dbReference>
<dbReference type="GO" id="GO:0008725">
    <property type="term" value="F:DNA-3-methyladenine glycosylase activity"/>
    <property type="evidence" value="ECO:0007669"/>
    <property type="project" value="TreeGrafter"/>
</dbReference>
<dbReference type="GO" id="GO:0006285">
    <property type="term" value="P:base-excision repair, AP site formation"/>
    <property type="evidence" value="ECO:0007669"/>
    <property type="project" value="TreeGrafter"/>
</dbReference>
<dbReference type="GO" id="GO:0043565">
    <property type="term" value="F:sequence-specific DNA binding"/>
    <property type="evidence" value="ECO:0007669"/>
    <property type="project" value="InterPro"/>
</dbReference>
<dbReference type="Pfam" id="PF12833">
    <property type="entry name" value="HTH_18"/>
    <property type="match status" value="1"/>
</dbReference>
<comment type="catalytic activity">
    <reaction evidence="1">
        <text>Hydrolysis of alkylated DNA, releasing 3-methyladenine, 3-methylguanine, 7-methylguanine and 7-methyladenine.</text>
        <dbReference type="EC" id="3.2.2.21"/>
    </reaction>
</comment>
<dbReference type="EMBL" id="VDFR01000042">
    <property type="protein sequence ID" value="TNC47780.1"/>
    <property type="molecule type" value="Genomic_DNA"/>
</dbReference>
<feature type="domain" description="HTH araC/xylS-type" evidence="15">
    <location>
        <begin position="87"/>
        <end position="185"/>
    </location>
</feature>
<dbReference type="InterPro" id="IPR010316">
    <property type="entry name" value="AlkA_N"/>
</dbReference>
<dbReference type="SUPFAM" id="SSF46689">
    <property type="entry name" value="Homeodomain-like"/>
    <property type="match status" value="1"/>
</dbReference>
<dbReference type="GO" id="GO:0043916">
    <property type="term" value="F:DNA-7-methylguanine glycosylase activity"/>
    <property type="evidence" value="ECO:0007669"/>
    <property type="project" value="TreeGrafter"/>
</dbReference>
<evidence type="ECO:0000256" key="14">
    <source>
        <dbReference type="SAM" id="MobiDB-lite"/>
    </source>
</evidence>
<dbReference type="InterPro" id="IPR009057">
    <property type="entry name" value="Homeodomain-like_sf"/>
</dbReference>
<keyword evidence="6" id="KW-0479">Metal-binding</keyword>
<gene>
    <name evidence="17" type="ORF">FHE65_08965</name>
    <name evidence="16" type="ORF">FHE65_31295</name>
</gene>
<dbReference type="InterPro" id="IPR018060">
    <property type="entry name" value="HTH_AraC"/>
</dbReference>
<dbReference type="Gene3D" id="1.10.10.60">
    <property type="entry name" value="Homeodomain-like"/>
    <property type="match status" value="1"/>
</dbReference>
<dbReference type="OrthoDB" id="9811249at2"/>
<dbReference type="InterPro" id="IPR035451">
    <property type="entry name" value="Ada-like_dom_sf"/>
</dbReference>
<keyword evidence="5" id="KW-0808">Transferase</keyword>
<accession>A0A5C4MUJ5</accession>
<evidence type="ECO:0000259" key="15">
    <source>
        <dbReference type="PROSITE" id="PS01124"/>
    </source>
</evidence>
<dbReference type="InterPro" id="IPR037046">
    <property type="entry name" value="AlkA_N_sf"/>
</dbReference>
<dbReference type="GO" id="GO:0005737">
    <property type="term" value="C:cytoplasm"/>
    <property type="evidence" value="ECO:0007669"/>
    <property type="project" value="TreeGrafter"/>
</dbReference>
<evidence type="ECO:0000256" key="6">
    <source>
        <dbReference type="ARBA" id="ARBA00022723"/>
    </source>
</evidence>
<dbReference type="SUPFAM" id="SSF55945">
    <property type="entry name" value="TATA-box binding protein-like"/>
    <property type="match status" value="1"/>
</dbReference>
<dbReference type="SMART" id="SM00342">
    <property type="entry name" value="HTH_ARAC"/>
    <property type="match status" value="1"/>
</dbReference>
<dbReference type="CDD" id="cd00056">
    <property type="entry name" value="ENDO3c"/>
    <property type="match status" value="1"/>
</dbReference>
<dbReference type="Pfam" id="PF02805">
    <property type="entry name" value="Ada_Zn_binding"/>
    <property type="match status" value="1"/>
</dbReference>
<dbReference type="PANTHER" id="PTHR43003:SF13">
    <property type="entry name" value="DNA-3-METHYLADENINE GLYCOSYLASE 2"/>
    <property type="match status" value="1"/>
</dbReference>
<organism evidence="17 18">
    <name type="scientific">Mumia zhuanghuii</name>
    <dbReference type="NCBI Taxonomy" id="2585211"/>
    <lineage>
        <taxon>Bacteria</taxon>
        <taxon>Bacillati</taxon>
        <taxon>Actinomycetota</taxon>
        <taxon>Actinomycetes</taxon>
        <taxon>Propionibacteriales</taxon>
        <taxon>Nocardioidaceae</taxon>
        <taxon>Mumia</taxon>
    </lineage>
</organism>
<comment type="caution">
    <text evidence="17">The sequence shown here is derived from an EMBL/GenBank/DDBJ whole genome shotgun (WGS) entry which is preliminary data.</text>
</comment>
<evidence type="ECO:0000256" key="11">
    <source>
        <dbReference type="ARBA" id="ARBA00023159"/>
    </source>
</evidence>
<dbReference type="Proteomes" id="UP000306740">
    <property type="component" value="Unassembled WGS sequence"/>
</dbReference>
<dbReference type="GO" id="GO:0008168">
    <property type="term" value="F:methyltransferase activity"/>
    <property type="evidence" value="ECO:0007669"/>
    <property type="project" value="UniProtKB-KW"/>
</dbReference>
<dbReference type="SMART" id="SM00478">
    <property type="entry name" value="ENDO3c"/>
    <property type="match status" value="1"/>
</dbReference>
<dbReference type="Gene3D" id="3.30.310.20">
    <property type="entry name" value="DNA-3-methyladenine glycosylase AlkA, N-terminal domain"/>
    <property type="match status" value="1"/>
</dbReference>
<reference evidence="17 18" key="1">
    <citation type="submission" date="2019-05" db="EMBL/GenBank/DDBJ databases">
        <title>Mumia sp. nov., isolated from the intestinal contents of plateau pika (Ochotona curzoniae) in the Qinghai-Tibet plateau of China.</title>
        <authorList>
            <person name="Tian Z."/>
        </authorList>
    </citation>
    <scope>NUCLEOTIDE SEQUENCE [LARGE SCALE GENOMIC DNA]</scope>
    <source>
        <strain evidence="18">527</strain>
        <strain evidence="17">Z527</strain>
    </source>
</reference>
<evidence type="ECO:0000256" key="2">
    <source>
        <dbReference type="ARBA" id="ARBA00001947"/>
    </source>
</evidence>
<dbReference type="GO" id="GO:0008270">
    <property type="term" value="F:zinc ion binding"/>
    <property type="evidence" value="ECO:0007669"/>
    <property type="project" value="InterPro"/>
</dbReference>
<dbReference type="SUPFAM" id="SSF57884">
    <property type="entry name" value="Ada DNA repair protein, N-terminal domain (N-Ada 10)"/>
    <property type="match status" value="1"/>
</dbReference>
<evidence type="ECO:0000256" key="3">
    <source>
        <dbReference type="ARBA" id="ARBA00012000"/>
    </source>
</evidence>
<keyword evidence="8" id="KW-0862">Zinc</keyword>
<evidence type="ECO:0000313" key="16">
    <source>
        <dbReference type="EMBL" id="TNC31462.1"/>
    </source>
</evidence>
<protein>
    <recommendedName>
        <fullName evidence="3">DNA-3-methyladenine glycosylase II</fullName>
        <ecNumber evidence="3">3.2.2.21</ecNumber>
    </recommendedName>
</protein>
<evidence type="ECO:0000256" key="7">
    <source>
        <dbReference type="ARBA" id="ARBA00022763"/>
    </source>
</evidence>
<sequence>MKLDEDRCYRAVNSKDARFDGVFYTAVTSTGIYCRPSCPARTPKRENVRFYATAAAAHDAGFRACRRCRPDAAPGSPEWDVRADTVGRAMRLIRDGVVESDGVPGLAERLGYSTRHVHRLLADEVGAGPLAIARSNRAHHARILLETTGLPVTDVAFASGFASVRQFNDTLRTVYDSTPSGLRAASRRRSPRSRPTAAPSGAITLRLAVRKPFAYDGLLRFLEARAVPGVEVVRDGTYARTLRLPHGEGVVALTPAPDHVACVLELSDLRDTMAAVNRCRALLDLDADPVAIDEVLGDDPALSTAVSTTPGVRVPGHVDGYELAVRAVVGQQVSVAGARTTLGRIVRERGTALVPELHPLAAAYALSHVFPEPEALAAADPAGLGMPRSRGATVVGVADAVAVGKLDLTPSADREALREELLRLRGIGPWTADYVLMRATRDPDVLLATDLVIGRRLQALGLTPSRTTDPTLRWSPWRSYAAMHLWNLPDRPASERQP</sequence>
<dbReference type="SUPFAM" id="SSF48150">
    <property type="entry name" value="DNA-glycosylase"/>
    <property type="match status" value="1"/>
</dbReference>
<dbReference type="SMART" id="SM01009">
    <property type="entry name" value="AlkA_N"/>
    <property type="match status" value="1"/>
</dbReference>
<keyword evidence="9" id="KW-0805">Transcription regulation</keyword>
<evidence type="ECO:0000256" key="9">
    <source>
        <dbReference type="ARBA" id="ARBA00023015"/>
    </source>
</evidence>